<dbReference type="InterPro" id="IPR032828">
    <property type="entry name" value="PolyA_RNA-bd"/>
</dbReference>
<evidence type="ECO:0000256" key="10">
    <source>
        <dbReference type="ARBA" id="ARBA00022884"/>
    </source>
</evidence>
<keyword evidence="7 11" id="KW-0692">RNA repair</keyword>
<dbReference type="Pfam" id="PF01743">
    <property type="entry name" value="PolyA_pol"/>
    <property type="match status" value="1"/>
</dbReference>
<keyword evidence="6 11" id="KW-0547">Nucleotide-binding</keyword>
<evidence type="ECO:0000259" key="13">
    <source>
        <dbReference type="Pfam" id="PF12627"/>
    </source>
</evidence>
<keyword evidence="4 11" id="KW-0548">Nucleotidyltransferase</keyword>
<comment type="cofactor">
    <cofactor evidence="1 11">
        <name>Mg(2+)</name>
        <dbReference type="ChEBI" id="CHEBI:18420"/>
    </cofactor>
</comment>
<evidence type="ECO:0000256" key="7">
    <source>
        <dbReference type="ARBA" id="ARBA00022800"/>
    </source>
</evidence>
<feature type="binding site" evidence="11">
    <location>
        <position position="140"/>
    </location>
    <ligand>
        <name>CTP</name>
        <dbReference type="ChEBI" id="CHEBI:37563"/>
    </ligand>
</feature>
<dbReference type="NCBIfam" id="NF009813">
    <property type="entry name" value="PRK13298.1"/>
    <property type="match status" value="1"/>
</dbReference>
<evidence type="ECO:0000256" key="6">
    <source>
        <dbReference type="ARBA" id="ARBA00022741"/>
    </source>
</evidence>
<evidence type="ECO:0000256" key="8">
    <source>
        <dbReference type="ARBA" id="ARBA00022840"/>
    </source>
</evidence>
<evidence type="ECO:0000256" key="2">
    <source>
        <dbReference type="ARBA" id="ARBA00022679"/>
    </source>
</evidence>
<dbReference type="Gene3D" id="1.10.3090.10">
    <property type="entry name" value="cca-adding enzyme, domain 2"/>
    <property type="match status" value="1"/>
</dbReference>
<dbReference type="GO" id="GO:0001680">
    <property type="term" value="P:tRNA 3'-terminal CCA addition"/>
    <property type="evidence" value="ECO:0007669"/>
    <property type="project" value="UniProtKB-UniRule"/>
</dbReference>
<name>A0A4D6XXL8_9GAMM</name>
<comment type="similarity">
    <text evidence="11">Belongs to the tRNA nucleotidyltransferase/poly(A) polymerase family. Bacterial CCA-adding enzyme type 2 subfamily.</text>
</comment>
<dbReference type="AlphaFoldDB" id="A0A4D6XXL8"/>
<evidence type="ECO:0000313" key="15">
    <source>
        <dbReference type="Proteomes" id="UP000298738"/>
    </source>
</evidence>
<dbReference type="InterPro" id="IPR012006">
    <property type="entry name" value="CCA_bact"/>
</dbReference>
<dbReference type="PANTHER" id="PTHR47545">
    <property type="entry name" value="MULTIFUNCTIONAL CCA PROTEIN"/>
    <property type="match status" value="1"/>
</dbReference>
<feature type="binding site" evidence="11">
    <location>
        <position position="11"/>
    </location>
    <ligand>
        <name>CTP</name>
        <dbReference type="ChEBI" id="CHEBI:37563"/>
    </ligand>
</feature>
<dbReference type="HAMAP" id="MF_01262">
    <property type="entry name" value="CCA_bact_type2"/>
    <property type="match status" value="1"/>
</dbReference>
<feature type="binding site" evidence="11">
    <location>
        <position position="23"/>
    </location>
    <ligand>
        <name>Mg(2+)</name>
        <dbReference type="ChEBI" id="CHEBI:18420"/>
    </ligand>
</feature>
<gene>
    <name evidence="11" type="primary">cca</name>
    <name evidence="14" type="ORF">D9V68_00305</name>
</gene>
<dbReference type="GO" id="GO:0004810">
    <property type="term" value="F:CCA tRNA nucleotidyltransferase activity"/>
    <property type="evidence" value="ECO:0007669"/>
    <property type="project" value="UniProtKB-UniRule"/>
</dbReference>
<dbReference type="GO" id="GO:0042245">
    <property type="term" value="P:RNA repair"/>
    <property type="evidence" value="ECO:0007669"/>
    <property type="project" value="UniProtKB-KW"/>
</dbReference>
<organism evidence="14 15">
    <name type="scientific">Buchnera aphidicola</name>
    <name type="common">Hyperomyzus lactucae</name>
    <dbReference type="NCBI Taxonomy" id="1241860"/>
    <lineage>
        <taxon>Bacteria</taxon>
        <taxon>Pseudomonadati</taxon>
        <taxon>Pseudomonadota</taxon>
        <taxon>Gammaproteobacteria</taxon>
        <taxon>Enterobacterales</taxon>
        <taxon>Erwiniaceae</taxon>
        <taxon>Buchnera</taxon>
    </lineage>
</organism>
<evidence type="ECO:0000256" key="9">
    <source>
        <dbReference type="ARBA" id="ARBA00022842"/>
    </source>
</evidence>
<evidence type="ECO:0000256" key="11">
    <source>
        <dbReference type="HAMAP-Rule" id="MF_01262"/>
    </source>
</evidence>
<feature type="binding site" evidence="11">
    <location>
        <position position="11"/>
    </location>
    <ligand>
        <name>ATP</name>
        <dbReference type="ChEBI" id="CHEBI:30616"/>
    </ligand>
</feature>
<dbReference type="PANTHER" id="PTHR47545:SF1">
    <property type="entry name" value="MULTIFUNCTIONAL CCA PROTEIN"/>
    <property type="match status" value="1"/>
</dbReference>
<dbReference type="InterPro" id="IPR002646">
    <property type="entry name" value="PolA_pol_head_dom"/>
</dbReference>
<dbReference type="RefSeq" id="WP_158357230.1">
    <property type="nucleotide sequence ID" value="NZ_CP034876.1"/>
</dbReference>
<feature type="domain" description="Poly A polymerase head" evidence="12">
    <location>
        <begin position="3"/>
        <end position="122"/>
    </location>
</feature>
<keyword evidence="10 11" id="KW-0694">RNA-binding</keyword>
<dbReference type="EC" id="2.7.7.72" evidence="11"/>
<feature type="binding site" evidence="11">
    <location>
        <position position="8"/>
    </location>
    <ligand>
        <name>ATP</name>
        <dbReference type="ChEBI" id="CHEBI:30616"/>
    </ligand>
</feature>
<protein>
    <recommendedName>
        <fullName evidence="11">CCA-adding enzyme</fullName>
        <ecNumber evidence="11">2.7.7.72</ecNumber>
    </recommendedName>
    <alternativeName>
        <fullName evidence="11">CCA tRNA nucleotidyltransferase</fullName>
    </alternativeName>
    <alternativeName>
        <fullName evidence="11">tRNA CCA-pyrophosphorylase</fullName>
    </alternativeName>
    <alternativeName>
        <fullName evidence="11">tRNA adenylyl-/cytidylyl- transferase</fullName>
    </alternativeName>
    <alternativeName>
        <fullName evidence="11">tRNA nucleotidyltransferase</fullName>
    </alternativeName>
    <alternativeName>
        <fullName evidence="11">tRNA-NT</fullName>
    </alternativeName>
</protein>
<keyword evidence="2 11" id="KW-0808">Transferase</keyword>
<reference evidence="14 15" key="1">
    <citation type="submission" date="2018-12" db="EMBL/GenBank/DDBJ databases">
        <authorList>
            <person name="Chong R.A."/>
        </authorList>
    </citation>
    <scope>NUCLEOTIDE SEQUENCE [LARGE SCALE GENOMIC DNA]</scope>
    <source>
        <strain evidence="14 15">Hla</strain>
    </source>
</reference>
<dbReference type="SUPFAM" id="SSF81301">
    <property type="entry name" value="Nucleotidyltransferase"/>
    <property type="match status" value="1"/>
</dbReference>
<dbReference type="InterPro" id="IPR050124">
    <property type="entry name" value="tRNA_CCA-adding_enzyme"/>
</dbReference>
<evidence type="ECO:0000256" key="3">
    <source>
        <dbReference type="ARBA" id="ARBA00022694"/>
    </source>
</evidence>
<feature type="binding site" evidence="11">
    <location>
        <position position="140"/>
    </location>
    <ligand>
        <name>ATP</name>
        <dbReference type="ChEBI" id="CHEBI:30616"/>
    </ligand>
</feature>
<dbReference type="InterPro" id="IPR043519">
    <property type="entry name" value="NT_sf"/>
</dbReference>
<keyword evidence="3 11" id="KW-0819">tRNA processing</keyword>
<dbReference type="GO" id="GO:0005524">
    <property type="term" value="F:ATP binding"/>
    <property type="evidence" value="ECO:0007669"/>
    <property type="project" value="UniProtKB-UniRule"/>
</dbReference>
<feature type="binding site" evidence="11">
    <location>
        <position position="91"/>
    </location>
    <ligand>
        <name>CTP</name>
        <dbReference type="ChEBI" id="CHEBI:37563"/>
    </ligand>
</feature>
<dbReference type="Pfam" id="PF12627">
    <property type="entry name" value="PolyA_pol_RNAbd"/>
    <property type="match status" value="1"/>
</dbReference>
<keyword evidence="5 11" id="KW-0479">Metal-binding</keyword>
<dbReference type="Proteomes" id="UP000298738">
    <property type="component" value="Chromosome"/>
</dbReference>
<evidence type="ECO:0000256" key="1">
    <source>
        <dbReference type="ARBA" id="ARBA00001946"/>
    </source>
</evidence>
<dbReference type="EMBL" id="CP034876">
    <property type="protein sequence ID" value="QCI20807.1"/>
    <property type="molecule type" value="Genomic_DNA"/>
</dbReference>
<comment type="function">
    <text evidence="11">Catalyzes the addition and repair of the essential 3'-terminal CCA sequence in tRNAs without using a nucleic acid template. Adds these three nucleotides in the order of C, C, and A to the tRNA nucleotide-73, using CTP and ATP as substrates and producing inorganic pyrophosphate. tRNA 3'-terminal CCA addition is required both for tRNA processing and repair. Also involved in tRNA surveillance by mediating tandem CCA addition to generate a CCACCA at the 3' terminus of unstable tRNAs. While stable tRNAs receive only 3'-terminal CCA, unstable tRNAs are marked with CCACCA and rapidly degraded.</text>
</comment>
<dbReference type="PIRSF" id="PIRSF000813">
    <property type="entry name" value="CCA_bact"/>
    <property type="match status" value="1"/>
</dbReference>
<feature type="binding site" evidence="11">
    <location>
        <position position="91"/>
    </location>
    <ligand>
        <name>ATP</name>
        <dbReference type="ChEBI" id="CHEBI:30616"/>
    </ligand>
</feature>
<evidence type="ECO:0000256" key="5">
    <source>
        <dbReference type="ARBA" id="ARBA00022723"/>
    </source>
</evidence>
<accession>A0A4D6XXL8</accession>
<dbReference type="OrthoDB" id="9805698at2"/>
<feature type="binding site" evidence="11">
    <location>
        <position position="8"/>
    </location>
    <ligand>
        <name>CTP</name>
        <dbReference type="ChEBI" id="CHEBI:37563"/>
    </ligand>
</feature>
<reference evidence="14 15" key="2">
    <citation type="submission" date="2019-05" db="EMBL/GenBank/DDBJ databases">
        <title>Genome evolution of the obligate endosymbiont Buchnera aphidicola.</title>
        <authorList>
            <person name="Moran N.A."/>
        </authorList>
    </citation>
    <scope>NUCLEOTIDE SEQUENCE [LARGE SCALE GENOMIC DNA]</scope>
    <source>
        <strain evidence="14 15">Hla</strain>
    </source>
</reference>
<dbReference type="Gene3D" id="3.30.460.10">
    <property type="entry name" value="Beta Polymerase, domain 2"/>
    <property type="match status" value="1"/>
</dbReference>
<feature type="binding site" evidence="11">
    <location>
        <position position="137"/>
    </location>
    <ligand>
        <name>ATP</name>
        <dbReference type="ChEBI" id="CHEBI:30616"/>
    </ligand>
</feature>
<dbReference type="SUPFAM" id="SSF81891">
    <property type="entry name" value="Poly A polymerase C-terminal region-like"/>
    <property type="match status" value="1"/>
</dbReference>
<feature type="binding site" evidence="11">
    <location>
        <position position="137"/>
    </location>
    <ligand>
        <name>CTP</name>
        <dbReference type="ChEBI" id="CHEBI:37563"/>
    </ligand>
</feature>
<feature type="binding site" evidence="11">
    <location>
        <position position="21"/>
    </location>
    <ligand>
        <name>Mg(2+)</name>
        <dbReference type="ChEBI" id="CHEBI:18420"/>
    </ligand>
</feature>
<feature type="domain" description="tRNA nucleotidyltransferase/poly(A) polymerase RNA and SrmB- binding" evidence="13">
    <location>
        <begin position="149"/>
        <end position="210"/>
    </location>
</feature>
<comment type="miscellaneous">
    <text evidence="11">A single active site specifically recognizes both ATP and CTP and is responsible for their addition.</text>
</comment>
<dbReference type="GO" id="GO:0000049">
    <property type="term" value="F:tRNA binding"/>
    <property type="evidence" value="ECO:0007669"/>
    <property type="project" value="UniProtKB-UniRule"/>
</dbReference>
<evidence type="ECO:0000259" key="12">
    <source>
        <dbReference type="Pfam" id="PF01743"/>
    </source>
</evidence>
<comment type="catalytic activity">
    <reaction evidence="11">
        <text>a tRNA with a 3' CCA end + 2 CTP + ATP = a tRNA with a 3' CCACCA end + 3 diphosphate</text>
        <dbReference type="Rhea" id="RHEA:76235"/>
        <dbReference type="Rhea" id="RHEA-COMP:10468"/>
        <dbReference type="Rhea" id="RHEA-COMP:18655"/>
        <dbReference type="ChEBI" id="CHEBI:30616"/>
        <dbReference type="ChEBI" id="CHEBI:33019"/>
        <dbReference type="ChEBI" id="CHEBI:37563"/>
        <dbReference type="ChEBI" id="CHEBI:83071"/>
        <dbReference type="ChEBI" id="CHEBI:195187"/>
    </reaction>
</comment>
<dbReference type="GO" id="GO:0160016">
    <property type="term" value="F:CCACCA tRNA nucleotidyltransferase activity"/>
    <property type="evidence" value="ECO:0007669"/>
    <property type="project" value="RHEA"/>
</dbReference>
<proteinExistence type="inferred from homology"/>
<keyword evidence="9 11" id="KW-0460">Magnesium</keyword>
<evidence type="ECO:0000256" key="4">
    <source>
        <dbReference type="ARBA" id="ARBA00022695"/>
    </source>
</evidence>
<comment type="catalytic activity">
    <reaction evidence="11">
        <text>a tRNA precursor + 2 CTP + ATP = a tRNA with a 3' CCA end + 3 diphosphate</text>
        <dbReference type="Rhea" id="RHEA:14433"/>
        <dbReference type="Rhea" id="RHEA-COMP:10465"/>
        <dbReference type="Rhea" id="RHEA-COMP:10468"/>
        <dbReference type="ChEBI" id="CHEBI:30616"/>
        <dbReference type="ChEBI" id="CHEBI:33019"/>
        <dbReference type="ChEBI" id="CHEBI:37563"/>
        <dbReference type="ChEBI" id="CHEBI:74896"/>
        <dbReference type="ChEBI" id="CHEBI:83071"/>
        <dbReference type="EC" id="2.7.7.72"/>
    </reaction>
</comment>
<keyword evidence="8 11" id="KW-0067">ATP-binding</keyword>
<sequence length="407" mass="47695">MKIYLVGGAVRDSLLNLPVKDKDWVIVGGSKKILLEKNFQQVGKDFPVFLHPETHEEYALARKERKSGTGYTGFETDYSSNVTLEEDLIRRDLTINAIAQDEHGNYIDPFQGKKDIKCGLIRHISESFTEDPLRILRTARFAATLVHLGFTIAKETMSLMCILVKKKELLYLTSHRIWNETEKAFKTLNPHVYFQVLYTCKALQLFFPEMYPLYEKRIFFNIDFLKKILNKNFILMGLAKISLVNKDVDIRFSYLCQFLSINQIHSYSSETFFNECSAYIINNLCKRFNIPSYIRDLAVLNAGFCFFLSTVYYQSSKNIIKLFLKIDAWRKPERVKKLQLLSNFNFLNQSKSSYFLEKCFSVVQNISITLILKKGFKGYQIKDELMRLRIKKLELWRLKNIGFFVEM</sequence>
<evidence type="ECO:0000313" key="14">
    <source>
        <dbReference type="EMBL" id="QCI20807.1"/>
    </source>
</evidence>
<dbReference type="GO" id="GO:0000287">
    <property type="term" value="F:magnesium ion binding"/>
    <property type="evidence" value="ECO:0007669"/>
    <property type="project" value="UniProtKB-UniRule"/>
</dbReference>